<evidence type="ECO:0000256" key="4">
    <source>
        <dbReference type="ARBA" id="ARBA00022679"/>
    </source>
</evidence>
<dbReference type="Gene3D" id="3.40.50.12760">
    <property type="match status" value="1"/>
</dbReference>
<evidence type="ECO:0000313" key="11">
    <source>
        <dbReference type="Proteomes" id="UP000694388"/>
    </source>
</evidence>
<dbReference type="InterPro" id="IPR002877">
    <property type="entry name" value="RNA_MeTrfase_FtsJ_dom"/>
</dbReference>
<comment type="catalytic activity">
    <reaction evidence="7">
        <text>a 5'-end (N(7)-methyl 5'-triphosphoguanosine)-(2'-O-methyl-ribonucleoside)-(ribonucleotide) in mRNA + S-adenosyl-L-methionine = a 5'-end (N(7)-methyl 5'-triphosphoguanosine)-(2'-O-methyl-ribonucleoside)-(2'-O-methyl-ribonucleotide) in mRNA + S-adenosyl-L-homocysteine + H(+)</text>
        <dbReference type="Rhea" id="RHEA:67024"/>
        <dbReference type="Rhea" id="RHEA-COMP:17169"/>
        <dbReference type="Rhea" id="RHEA-COMP:17170"/>
        <dbReference type="ChEBI" id="CHEBI:15378"/>
        <dbReference type="ChEBI" id="CHEBI:57856"/>
        <dbReference type="ChEBI" id="CHEBI:59789"/>
        <dbReference type="ChEBI" id="CHEBI:167612"/>
        <dbReference type="ChEBI" id="CHEBI:167614"/>
        <dbReference type="EC" id="2.1.1.296"/>
    </reaction>
</comment>
<evidence type="ECO:0000256" key="8">
    <source>
        <dbReference type="PROSITE-ProRule" id="PRU00946"/>
    </source>
</evidence>
<sequence>SWTWPLLQPDPELVALKSQLNIVKGKLSNIPLTQWHEHTTRTNRAGLVVGSTRRTAFAELCTQAWCKFHELLTFPLLPENAIAFGHFHSVHLCEAPGAFVASLNHYLSTHQVPCDWLWLATTLNPFHEANSCGQMIADSRLLLHTLPNWDFGLDDTGNLMHRNNLSALQRRVRNYLGPVHLVTADGSFDCQANPGEQEVSVASLICCEAVAALSILHEGGSLVLKAFTFFERSSASLLYLLACVFEELYVVKPGTSKAGNSEVYVVALRLHRSKHLSSLLHLILCHYGPSISSVPLFPASALPPSFTQQLHECCRYFLELQSHTILENLAFFPVVLNERLEVAQMDWKERFLNGHIVLSNDIGSTEATIDCSPDIFTTVSWPAHHGLCLSSIMSSAFLSDVLLLEELNEALTEASVLHSSNNVWLQSRLKPMANIRPWLIKTCGITSDTGMNTRKIKILHFPTRVQSLYAISDGKSVESFVPNEKSMLSVTHALLPLPCRLDSCEKPTVMSLNDCGDNVILPDSLAYTCLHDGDLAYQKMIVKGLIVALHTLERGDSLGFPLLVALTRFSVGLLWLVCSSFQTITFNAPPPHHPLGWGVLVAAVGFRPQQGEAVASFLEKEMLSLSSGDLETYACVSPKAKMVTEHETVAESQKLSKDVHELINENTVMDRSGILYGGMPESDIQYKKKVEGPADQVSRKDISNEGLAMDNRQTASFEFVVGDEMEVGTDHVNESHKIPKNSSTEIEKNACHVLSQPTDQGMDSVRKSKEAFVGKRRNGKTNRIKKQGRSHRTQKAKQLLQLVPIELLLREPFATFVTSLNTAVVWQRLSVLLNLEKEFLTSLDTH</sequence>
<dbReference type="GO" id="GO:0005737">
    <property type="term" value="C:cytoplasm"/>
    <property type="evidence" value="ECO:0007669"/>
    <property type="project" value="TreeGrafter"/>
</dbReference>
<keyword evidence="11" id="KW-1185">Reference proteome</keyword>
<accession>A0A8C4QBE5</accession>
<proteinExistence type="predicted"/>
<keyword evidence="6" id="KW-0507">mRNA processing</keyword>
<dbReference type="GeneTree" id="ENSGT00940000161773"/>
<dbReference type="EC" id="2.1.1.296" evidence="1"/>
<evidence type="ECO:0000256" key="3">
    <source>
        <dbReference type="ARBA" id="ARBA00022603"/>
    </source>
</evidence>
<feature type="binding site" evidence="8">
    <location>
        <position position="97"/>
    </location>
    <ligand>
        <name>S-adenosyl-L-methionine</name>
        <dbReference type="ChEBI" id="CHEBI:59789"/>
    </ligand>
</feature>
<reference evidence="10" key="2">
    <citation type="submission" date="2025-09" db="UniProtKB">
        <authorList>
            <consortium name="Ensembl"/>
        </authorList>
    </citation>
    <scope>IDENTIFICATION</scope>
</reference>
<feature type="binding site" evidence="8">
    <location>
        <position position="185"/>
    </location>
    <ligand>
        <name>S-adenosyl-L-methionine</name>
        <dbReference type="ChEBI" id="CHEBI:59789"/>
    </ligand>
</feature>
<dbReference type="PROSITE" id="PS51614">
    <property type="entry name" value="SAM_MT_ADRIFT"/>
    <property type="match status" value="1"/>
</dbReference>
<keyword evidence="4 8" id="KW-0808">Transferase</keyword>
<name>A0A8C4QBE5_EPTBU</name>
<feature type="domain" description="Adrift-type SAM-dependent 2'-O-MTase" evidence="9">
    <location>
        <begin position="59"/>
        <end position="272"/>
    </location>
</feature>
<dbReference type="Proteomes" id="UP000694388">
    <property type="component" value="Unplaced"/>
</dbReference>
<evidence type="ECO:0000256" key="1">
    <source>
        <dbReference type="ARBA" id="ARBA00012770"/>
    </source>
</evidence>
<dbReference type="GO" id="GO:0005634">
    <property type="term" value="C:nucleus"/>
    <property type="evidence" value="ECO:0007669"/>
    <property type="project" value="UniProtKB-ARBA"/>
</dbReference>
<feature type="active site" description="Proton acceptor" evidence="8">
    <location>
        <position position="225"/>
    </location>
</feature>
<dbReference type="InterPro" id="IPR029063">
    <property type="entry name" value="SAM-dependent_MTases_sf"/>
</dbReference>
<evidence type="ECO:0000256" key="6">
    <source>
        <dbReference type="ARBA" id="ARBA00023042"/>
    </source>
</evidence>
<organism evidence="10 11">
    <name type="scientific">Eptatretus burgeri</name>
    <name type="common">Inshore hagfish</name>
    <dbReference type="NCBI Taxonomy" id="7764"/>
    <lineage>
        <taxon>Eukaryota</taxon>
        <taxon>Metazoa</taxon>
        <taxon>Chordata</taxon>
        <taxon>Craniata</taxon>
        <taxon>Vertebrata</taxon>
        <taxon>Cyclostomata</taxon>
        <taxon>Myxini</taxon>
        <taxon>Myxiniformes</taxon>
        <taxon>Myxinidae</taxon>
        <taxon>Eptatretinae</taxon>
        <taxon>Eptatretus</taxon>
    </lineage>
</organism>
<keyword evidence="5 8" id="KW-0949">S-adenosyl-L-methionine</keyword>
<evidence type="ECO:0000256" key="2">
    <source>
        <dbReference type="ARBA" id="ARBA00021134"/>
    </source>
</evidence>
<dbReference type="AlphaFoldDB" id="A0A8C4QBE5"/>
<keyword evidence="3 8" id="KW-0489">Methyltransferase</keyword>
<keyword evidence="6" id="KW-0506">mRNA capping</keyword>
<feature type="binding site" evidence="8">
    <location>
        <position position="116"/>
    </location>
    <ligand>
        <name>S-adenosyl-L-methionine</name>
        <dbReference type="ChEBI" id="CHEBI:59789"/>
    </ligand>
</feature>
<protein>
    <recommendedName>
        <fullName evidence="2">Cap-specific mRNA (nucleoside-2'-O-)-methyltransferase 2</fullName>
        <ecNumber evidence="1">2.1.1.296</ecNumber>
    </recommendedName>
</protein>
<dbReference type="InterPro" id="IPR025807">
    <property type="entry name" value="Adrift-typ_MeTrfase"/>
</dbReference>
<evidence type="ECO:0000256" key="7">
    <source>
        <dbReference type="ARBA" id="ARBA00049477"/>
    </source>
</evidence>
<evidence type="ECO:0000259" key="9">
    <source>
        <dbReference type="PROSITE" id="PS51614"/>
    </source>
</evidence>
<evidence type="ECO:0000313" key="10">
    <source>
        <dbReference type="Ensembl" id="ENSEBUP00000012961.1"/>
    </source>
</evidence>
<dbReference type="Ensembl" id="ENSEBUT00000013537.1">
    <property type="protein sequence ID" value="ENSEBUP00000012961.1"/>
    <property type="gene ID" value="ENSEBUG00000008199.1"/>
</dbReference>
<dbReference type="GO" id="GO:0004483">
    <property type="term" value="F:methyltransferase cap1 activity"/>
    <property type="evidence" value="ECO:0007669"/>
    <property type="project" value="TreeGrafter"/>
</dbReference>
<evidence type="ECO:0000256" key="5">
    <source>
        <dbReference type="ARBA" id="ARBA00022691"/>
    </source>
</evidence>
<dbReference type="Pfam" id="PF01728">
    <property type="entry name" value="FtsJ"/>
    <property type="match status" value="1"/>
</dbReference>
<dbReference type="GO" id="GO:0120550">
    <property type="term" value="F:methyltransferase cap2 activity"/>
    <property type="evidence" value="ECO:0007669"/>
    <property type="project" value="UniProtKB-EC"/>
</dbReference>
<dbReference type="InterPro" id="IPR050851">
    <property type="entry name" value="mRNA_Cap_2O-Ribose_MeTrfase"/>
</dbReference>
<dbReference type="SUPFAM" id="SSF53335">
    <property type="entry name" value="S-adenosyl-L-methionine-dependent methyltransferases"/>
    <property type="match status" value="1"/>
</dbReference>
<dbReference type="PANTHER" id="PTHR16121:SF2">
    <property type="entry name" value="CAP-SPECIFIC MRNA (NUCLEOSIDE-2'-O-)-METHYLTRANSFERASE 2"/>
    <property type="match status" value="1"/>
</dbReference>
<dbReference type="GO" id="GO:0006370">
    <property type="term" value="P:7-methylguanosine mRNA capping"/>
    <property type="evidence" value="ECO:0007669"/>
    <property type="project" value="UniProtKB-KW"/>
</dbReference>
<dbReference type="GO" id="GO:0032259">
    <property type="term" value="P:methylation"/>
    <property type="evidence" value="ECO:0007669"/>
    <property type="project" value="UniProtKB-KW"/>
</dbReference>
<dbReference type="PANTHER" id="PTHR16121">
    <property type="entry name" value="CAP-SPECIFIC MRNA (NUCLEOSIDE-2'-O-)-METHYLTRANSFERASE 1-RELATED"/>
    <property type="match status" value="1"/>
</dbReference>
<reference evidence="10" key="1">
    <citation type="submission" date="2025-08" db="UniProtKB">
        <authorList>
            <consortium name="Ensembl"/>
        </authorList>
    </citation>
    <scope>IDENTIFICATION</scope>
</reference>